<keyword evidence="2" id="KW-1185">Reference proteome</keyword>
<gene>
    <name evidence="1" type="ORF">SZN_17807</name>
</gene>
<proteinExistence type="predicted"/>
<evidence type="ECO:0000313" key="2">
    <source>
        <dbReference type="Proteomes" id="UP000004217"/>
    </source>
</evidence>
<dbReference type="Proteomes" id="UP000004217">
    <property type="component" value="Unassembled WGS sequence"/>
</dbReference>
<protein>
    <recommendedName>
        <fullName evidence="3">Oxidoreductase</fullName>
    </recommendedName>
</protein>
<comment type="caution">
    <text evidence="1">The sequence shown here is derived from an EMBL/GenBank/DDBJ whole genome shotgun (WGS) entry which is preliminary data.</text>
</comment>
<dbReference type="PATRIC" id="fig|700597.3.peg.3492"/>
<reference evidence="1 2" key="1">
    <citation type="submission" date="2011-08" db="EMBL/GenBank/DDBJ databases">
        <authorList>
            <person name="Lin Y."/>
            <person name="Hao X."/>
            <person name="Johnstone L."/>
            <person name="Miller S.J."/>
            <person name="Wei G."/>
            <person name="Rensing C."/>
        </authorList>
    </citation>
    <scope>NUCLEOTIDE SEQUENCE [LARGE SCALE GENOMIC DNA]</scope>
    <source>
        <strain evidence="1 2">K42</strain>
    </source>
</reference>
<dbReference type="EMBL" id="AGBF01000055">
    <property type="protein sequence ID" value="EGX58451.1"/>
    <property type="molecule type" value="Genomic_DNA"/>
</dbReference>
<name>G2GDI4_9ACTN</name>
<evidence type="ECO:0008006" key="3">
    <source>
        <dbReference type="Google" id="ProtNLM"/>
    </source>
</evidence>
<sequence length="76" mass="7766">MVSPSSTEPELIQGGGPGTMMWVRGTADRLALPASALADAVVYAAGHPGDVDLEEVVIRPVRDAGVRAAARPTAGR</sequence>
<evidence type="ECO:0000313" key="1">
    <source>
        <dbReference type="EMBL" id="EGX58451.1"/>
    </source>
</evidence>
<dbReference type="RefSeq" id="WP_007496824.1">
    <property type="nucleotide sequence ID" value="NZ_AGBF01000055.1"/>
</dbReference>
<accession>G2GDI4</accession>
<organism evidence="1 2">
    <name type="scientific">Streptomyces zinciresistens K42</name>
    <dbReference type="NCBI Taxonomy" id="700597"/>
    <lineage>
        <taxon>Bacteria</taxon>
        <taxon>Bacillati</taxon>
        <taxon>Actinomycetota</taxon>
        <taxon>Actinomycetes</taxon>
        <taxon>Kitasatosporales</taxon>
        <taxon>Streptomycetaceae</taxon>
        <taxon>Streptomyces</taxon>
    </lineage>
</organism>
<dbReference type="AlphaFoldDB" id="G2GDI4"/>